<feature type="domain" description="Methyltransferase" evidence="1">
    <location>
        <begin position="24"/>
        <end position="115"/>
    </location>
</feature>
<dbReference type="EMBL" id="JAPMLT010000010">
    <property type="protein sequence ID" value="MCX7571306.1"/>
    <property type="molecule type" value="Genomic_DNA"/>
</dbReference>
<dbReference type="RefSeq" id="WP_267152555.1">
    <property type="nucleotide sequence ID" value="NZ_JAPMLT010000010.1"/>
</dbReference>
<proteinExistence type="predicted"/>
<dbReference type="Gene3D" id="3.40.50.150">
    <property type="entry name" value="Vaccinia Virus protein VP39"/>
    <property type="match status" value="1"/>
</dbReference>
<dbReference type="GO" id="GO:0032259">
    <property type="term" value="P:methylation"/>
    <property type="evidence" value="ECO:0007669"/>
    <property type="project" value="UniProtKB-KW"/>
</dbReference>
<dbReference type="Pfam" id="PF13649">
    <property type="entry name" value="Methyltransf_25"/>
    <property type="match status" value="1"/>
</dbReference>
<organism evidence="2 3">
    <name type="scientific">Tumebacillus lacus</name>
    <dbReference type="NCBI Taxonomy" id="2995335"/>
    <lineage>
        <taxon>Bacteria</taxon>
        <taxon>Bacillati</taxon>
        <taxon>Bacillota</taxon>
        <taxon>Bacilli</taxon>
        <taxon>Bacillales</taxon>
        <taxon>Alicyclobacillaceae</taxon>
        <taxon>Tumebacillus</taxon>
    </lineage>
</organism>
<evidence type="ECO:0000313" key="2">
    <source>
        <dbReference type="EMBL" id="MCX7571306.1"/>
    </source>
</evidence>
<reference evidence="2 3" key="1">
    <citation type="submission" date="2022-11" db="EMBL/GenBank/DDBJ databases">
        <title>Study of microbial diversity in lake waters.</title>
        <authorList>
            <person name="Zhang J."/>
        </authorList>
    </citation>
    <scope>NUCLEOTIDE SEQUENCE [LARGE SCALE GENOMIC DNA]</scope>
    <source>
        <strain evidence="2 3">DT12</strain>
    </source>
</reference>
<comment type="caution">
    <text evidence="2">The sequence shown here is derived from an EMBL/GenBank/DDBJ whole genome shotgun (WGS) entry which is preliminary data.</text>
</comment>
<protein>
    <submittedName>
        <fullName evidence="2">Class I SAM-dependent methyltransferase</fullName>
    </submittedName>
</protein>
<dbReference type="Proteomes" id="UP001208017">
    <property type="component" value="Unassembled WGS sequence"/>
</dbReference>
<sequence length="194" mass="22201">MTAPDQEWLTPYLPLLRGQMVHHVLEIGCGAGFDTECLAAEGFDVTATDFSMNALSIVRERLPAVKLLLHNTRDPFPFSSDAFDLVLASLSLHYFDERTTREIVDEIKRLLRPKGLLLFRVNSTSDHSFGSGQGDLLEQHFFVQDGIRRRYFTEDSCRGLFPASDWEELVLEEKVVERYRKSKALYEGLMQKKA</sequence>
<dbReference type="CDD" id="cd02440">
    <property type="entry name" value="AdoMet_MTases"/>
    <property type="match status" value="1"/>
</dbReference>
<evidence type="ECO:0000313" key="3">
    <source>
        <dbReference type="Proteomes" id="UP001208017"/>
    </source>
</evidence>
<dbReference type="InterPro" id="IPR050508">
    <property type="entry name" value="Methyltransf_Superfamily"/>
</dbReference>
<dbReference type="InterPro" id="IPR041698">
    <property type="entry name" value="Methyltransf_25"/>
</dbReference>
<accession>A0ABT3X319</accession>
<dbReference type="InterPro" id="IPR029063">
    <property type="entry name" value="SAM-dependent_MTases_sf"/>
</dbReference>
<keyword evidence="2" id="KW-0489">Methyltransferase</keyword>
<keyword evidence="3" id="KW-1185">Reference proteome</keyword>
<gene>
    <name evidence="2" type="ORF">OS242_15240</name>
</gene>
<dbReference type="PANTHER" id="PTHR42912">
    <property type="entry name" value="METHYLTRANSFERASE"/>
    <property type="match status" value="1"/>
</dbReference>
<name>A0ABT3X319_9BACL</name>
<evidence type="ECO:0000259" key="1">
    <source>
        <dbReference type="Pfam" id="PF13649"/>
    </source>
</evidence>
<dbReference type="GO" id="GO:0008168">
    <property type="term" value="F:methyltransferase activity"/>
    <property type="evidence" value="ECO:0007669"/>
    <property type="project" value="UniProtKB-KW"/>
</dbReference>
<keyword evidence="2" id="KW-0808">Transferase</keyword>
<dbReference type="SUPFAM" id="SSF53335">
    <property type="entry name" value="S-adenosyl-L-methionine-dependent methyltransferases"/>
    <property type="match status" value="1"/>
</dbReference>